<reference evidence="3 4" key="1">
    <citation type="journal article" date="2012" name="J. Bacteriol.">
        <title>Draft Genome Sequence of the Extremely Halophilic Archaeon Halogranum salarium B-1T.</title>
        <authorList>
            <person name="Kim K.K."/>
            <person name="Lee K.C."/>
            <person name="Lee J.S."/>
        </authorList>
    </citation>
    <scope>NUCLEOTIDE SEQUENCE [LARGE SCALE GENOMIC DNA]</scope>
    <source>
        <strain evidence="3 4">B-1</strain>
    </source>
</reference>
<name>J2ZCC2_9EURY</name>
<accession>J2ZCC2</accession>
<sequence>MSRDRSLDDFAGSGVDVDEDEDETDDVAIAEPDAPGTGDATDTDDAVETDAVAPATPTYRFDPDGAACDGCDEVVQKRWHDDGQFVCADCKEW</sequence>
<evidence type="ECO:0000313" key="4">
    <source>
        <dbReference type="Proteomes" id="UP000007813"/>
    </source>
</evidence>
<dbReference type="Proteomes" id="UP000007813">
    <property type="component" value="Unassembled WGS sequence"/>
</dbReference>
<evidence type="ECO:0000313" key="3">
    <source>
        <dbReference type="EMBL" id="EJN58325.1"/>
    </source>
</evidence>
<dbReference type="AlphaFoldDB" id="J2ZCC2"/>
<dbReference type="EMBL" id="ALJD01000009">
    <property type="protein sequence ID" value="EJN58325.1"/>
    <property type="molecule type" value="Genomic_DNA"/>
</dbReference>
<evidence type="ECO:0000259" key="2">
    <source>
        <dbReference type="Pfam" id="PF24458"/>
    </source>
</evidence>
<comment type="caution">
    <text evidence="3">The sequence shown here is derived from an EMBL/GenBank/DDBJ whole genome shotgun (WGS) entry which is preliminary data.</text>
</comment>
<evidence type="ECO:0000256" key="1">
    <source>
        <dbReference type="SAM" id="MobiDB-lite"/>
    </source>
</evidence>
<proteinExistence type="predicted"/>
<feature type="region of interest" description="Disordered" evidence="1">
    <location>
        <begin position="1"/>
        <end position="46"/>
    </location>
</feature>
<dbReference type="InterPro" id="IPR055995">
    <property type="entry name" value="DUF7573"/>
</dbReference>
<organism evidence="3 4">
    <name type="scientific">Halogranum salarium B-1</name>
    <dbReference type="NCBI Taxonomy" id="1210908"/>
    <lineage>
        <taxon>Archaea</taxon>
        <taxon>Methanobacteriati</taxon>
        <taxon>Methanobacteriota</taxon>
        <taxon>Stenosarchaea group</taxon>
        <taxon>Halobacteria</taxon>
        <taxon>Halobacteriales</taxon>
        <taxon>Haloferacaceae</taxon>
    </lineage>
</organism>
<gene>
    <name evidence="3" type="ORF">HSB1_37420</name>
</gene>
<dbReference type="RefSeq" id="WP_009733131.1">
    <property type="nucleotide sequence ID" value="NZ_ALJD01000009.1"/>
</dbReference>
<dbReference type="Pfam" id="PF24458">
    <property type="entry name" value="DUF7573"/>
    <property type="match status" value="1"/>
</dbReference>
<dbReference type="eggNOG" id="arCOG06320">
    <property type="taxonomic scope" value="Archaea"/>
</dbReference>
<feature type="compositionally biased region" description="Acidic residues" evidence="1">
    <location>
        <begin position="16"/>
        <end position="28"/>
    </location>
</feature>
<protein>
    <recommendedName>
        <fullName evidence="2">DUF7573 domain-containing protein</fullName>
    </recommendedName>
</protein>
<dbReference type="OrthoDB" id="157634at2157"/>
<feature type="domain" description="DUF7573" evidence="2">
    <location>
        <begin position="55"/>
        <end position="93"/>
    </location>
</feature>